<sequence length="409" mass="44479">MKILVVDDSSSGTELVAALRQRGATVVTVNLPHVISADEDGRISDPWALNLLHECVQEGYDLVVPGSESGVSLAEWISAELKLPHNSREKIWHRRHKQGVIEVAHQHGLHAPKSVTITPFSVQGGFSLDPSLVEDCVVKPVGSGGSDHVYFCKTESETIRAINTIHSSTTLLGEKSPSVVIQEYVEGPQYFVNLVTSEGCHLVTEVFRYGIKEGSGAPHIYSAITVDPGDGHYSGALEYTLSLLDALGVRFGASHVELRWSKGRWVLIEYNGRCMGPEVPDEVYFPARGFSQISVLASMLTNGLPAAEREVLAGNSEGCVAWLMPTPQSNGVLQQCHWDLIQNFPTVRRISHLPKVGSYVDNSNRVTTGAFGMVFLGSSDRNAVEADLKSLEELDSRGDLYTVTAGKVM</sequence>
<dbReference type="STRING" id="1544416.Cocul_01784"/>
<dbReference type="Gene3D" id="3.30.470.20">
    <property type="entry name" value="ATP-grasp fold, B domain"/>
    <property type="match status" value="1"/>
</dbReference>
<dbReference type="PANTHER" id="PTHR43585">
    <property type="entry name" value="FUMIPYRROLE BIOSYNTHESIS PROTEIN C"/>
    <property type="match status" value="1"/>
</dbReference>
<accession>A0A0Q0U851</accession>
<dbReference type="GO" id="GO:0046872">
    <property type="term" value="F:metal ion binding"/>
    <property type="evidence" value="ECO:0007669"/>
    <property type="project" value="InterPro"/>
</dbReference>
<dbReference type="Proteomes" id="UP000050517">
    <property type="component" value="Unassembled WGS sequence"/>
</dbReference>
<dbReference type="InterPro" id="IPR052032">
    <property type="entry name" value="ATP-dep_AA_Ligase"/>
</dbReference>
<evidence type="ECO:0000256" key="3">
    <source>
        <dbReference type="ARBA" id="ARBA00022840"/>
    </source>
</evidence>
<feature type="domain" description="ATP-grasp" evidence="5">
    <location>
        <begin position="101"/>
        <end position="301"/>
    </location>
</feature>
<dbReference type="EMBL" id="LKST01000003">
    <property type="protein sequence ID" value="KQB83712.1"/>
    <property type="molecule type" value="Genomic_DNA"/>
</dbReference>
<dbReference type="OrthoDB" id="24041at2"/>
<dbReference type="RefSeq" id="WP_082422252.1">
    <property type="nucleotide sequence ID" value="NZ_LKST01000003.1"/>
</dbReference>
<evidence type="ECO:0000256" key="1">
    <source>
        <dbReference type="ARBA" id="ARBA00022598"/>
    </source>
</evidence>
<dbReference type="GO" id="GO:0005524">
    <property type="term" value="F:ATP binding"/>
    <property type="evidence" value="ECO:0007669"/>
    <property type="project" value="UniProtKB-UniRule"/>
</dbReference>
<gene>
    <name evidence="6" type="ORF">Cocul_01784</name>
</gene>
<comment type="caution">
    <text evidence="6">The sequence shown here is derived from an EMBL/GenBank/DDBJ whole genome shotgun (WGS) entry which is preliminary data.</text>
</comment>
<evidence type="ECO:0000256" key="2">
    <source>
        <dbReference type="ARBA" id="ARBA00022741"/>
    </source>
</evidence>
<evidence type="ECO:0000313" key="6">
    <source>
        <dbReference type="EMBL" id="KQB83712.1"/>
    </source>
</evidence>
<evidence type="ECO:0000259" key="5">
    <source>
        <dbReference type="PROSITE" id="PS50975"/>
    </source>
</evidence>
<dbReference type="PANTHER" id="PTHR43585:SF2">
    <property type="entry name" value="ATP-GRASP ENZYME FSQD"/>
    <property type="match status" value="1"/>
</dbReference>
<dbReference type="SUPFAM" id="SSF56059">
    <property type="entry name" value="Glutathione synthetase ATP-binding domain-like"/>
    <property type="match status" value="1"/>
</dbReference>
<keyword evidence="7" id="KW-1185">Reference proteome</keyword>
<proteinExistence type="predicted"/>
<keyword evidence="3 4" id="KW-0067">ATP-binding</keyword>
<evidence type="ECO:0000256" key="4">
    <source>
        <dbReference type="PROSITE-ProRule" id="PRU00409"/>
    </source>
</evidence>
<name>A0A0Q0U851_9CORY</name>
<dbReference type="GO" id="GO:0016874">
    <property type="term" value="F:ligase activity"/>
    <property type="evidence" value="ECO:0007669"/>
    <property type="project" value="UniProtKB-KW"/>
</dbReference>
<reference evidence="6 7" key="1">
    <citation type="submission" date="2015-10" db="EMBL/GenBank/DDBJ databases">
        <title>Corynebacteirum lowii and Corynebacterium oculi species nova, derived from human clinical disease and and emended description of Corynebacterium mastiditis.</title>
        <authorList>
            <person name="Bernard K."/>
            <person name="Pacheco A.L."/>
            <person name="Mcdougall C."/>
            <person name="Burtx T."/>
            <person name="Weibe D."/>
            <person name="Tyler S."/>
            <person name="Olson A.B."/>
            <person name="Cnockaert M."/>
            <person name="Eguchi H."/>
            <person name="Kuwahara T."/>
            <person name="Nakayama-Imaohji H."/>
            <person name="Boudewijins M."/>
            <person name="Van Hoecke F."/>
            <person name="Bernier A.-M."/>
            <person name="Vandamme P."/>
        </authorList>
    </citation>
    <scope>NUCLEOTIDE SEQUENCE [LARGE SCALE GENOMIC DNA]</scope>
    <source>
        <strain evidence="6 7">NML 130210</strain>
    </source>
</reference>
<dbReference type="Pfam" id="PF13535">
    <property type="entry name" value="ATP-grasp_4"/>
    <property type="match status" value="1"/>
</dbReference>
<protein>
    <recommendedName>
        <fullName evidence="5">ATP-grasp domain-containing protein</fullName>
    </recommendedName>
</protein>
<dbReference type="PROSITE" id="PS50975">
    <property type="entry name" value="ATP_GRASP"/>
    <property type="match status" value="1"/>
</dbReference>
<keyword evidence="1" id="KW-0436">Ligase</keyword>
<dbReference type="InterPro" id="IPR011761">
    <property type="entry name" value="ATP-grasp"/>
</dbReference>
<keyword evidence="2 4" id="KW-0547">Nucleotide-binding</keyword>
<organism evidence="6 7">
    <name type="scientific">Corynebacterium oculi</name>
    <dbReference type="NCBI Taxonomy" id="1544416"/>
    <lineage>
        <taxon>Bacteria</taxon>
        <taxon>Bacillati</taxon>
        <taxon>Actinomycetota</taxon>
        <taxon>Actinomycetes</taxon>
        <taxon>Mycobacteriales</taxon>
        <taxon>Corynebacteriaceae</taxon>
        <taxon>Corynebacterium</taxon>
    </lineage>
</organism>
<evidence type="ECO:0000313" key="7">
    <source>
        <dbReference type="Proteomes" id="UP000050517"/>
    </source>
</evidence>
<dbReference type="AlphaFoldDB" id="A0A0Q0U851"/>
<dbReference type="PATRIC" id="fig|1544416.3.peg.1784"/>